<keyword evidence="3" id="KW-0238">DNA-binding</keyword>
<feature type="region of interest" description="Disordered" evidence="7">
    <location>
        <begin position="382"/>
        <end position="410"/>
    </location>
</feature>
<dbReference type="CDD" id="cd14702">
    <property type="entry name" value="bZIP_plant_GBF1"/>
    <property type="match status" value="1"/>
</dbReference>
<dbReference type="FunFam" id="1.20.5.170:FF:000020">
    <property type="entry name" value="BZIP transcription factor"/>
    <property type="match status" value="1"/>
</dbReference>
<dbReference type="InterPro" id="IPR046347">
    <property type="entry name" value="bZIP_sf"/>
</dbReference>
<gene>
    <name evidence="9" type="ORF">URODEC1_LOCUS114168</name>
</gene>
<organism evidence="9 10">
    <name type="scientific">Urochloa decumbens</name>
    <dbReference type="NCBI Taxonomy" id="240449"/>
    <lineage>
        <taxon>Eukaryota</taxon>
        <taxon>Viridiplantae</taxon>
        <taxon>Streptophyta</taxon>
        <taxon>Embryophyta</taxon>
        <taxon>Tracheophyta</taxon>
        <taxon>Spermatophyta</taxon>
        <taxon>Magnoliopsida</taxon>
        <taxon>Liliopsida</taxon>
        <taxon>Poales</taxon>
        <taxon>Poaceae</taxon>
        <taxon>PACMAD clade</taxon>
        <taxon>Panicoideae</taxon>
        <taxon>Panicodae</taxon>
        <taxon>Paniceae</taxon>
        <taxon>Melinidinae</taxon>
        <taxon>Urochloa</taxon>
    </lineage>
</organism>
<proteinExistence type="predicted"/>
<protein>
    <recommendedName>
        <fullName evidence="8">BZIP domain-containing protein</fullName>
    </recommendedName>
</protein>
<evidence type="ECO:0000256" key="5">
    <source>
        <dbReference type="ARBA" id="ARBA00023242"/>
    </source>
</evidence>
<evidence type="ECO:0000313" key="9">
    <source>
        <dbReference type="EMBL" id="CAL5091055.1"/>
    </source>
</evidence>
<reference evidence="10" key="1">
    <citation type="submission" date="2024-06" db="EMBL/GenBank/DDBJ databases">
        <authorList>
            <person name="Ryan C."/>
        </authorList>
    </citation>
    <scope>NUCLEOTIDE SEQUENCE [LARGE SCALE GENOMIC DNA]</scope>
</reference>
<evidence type="ECO:0000256" key="6">
    <source>
        <dbReference type="SAM" id="Coils"/>
    </source>
</evidence>
<keyword evidence="2" id="KW-0805">Transcription regulation</keyword>
<dbReference type="SMART" id="SM00338">
    <property type="entry name" value="BRLZ"/>
    <property type="match status" value="1"/>
</dbReference>
<evidence type="ECO:0000313" key="10">
    <source>
        <dbReference type="Proteomes" id="UP001497457"/>
    </source>
</evidence>
<dbReference type="GO" id="GO:0003677">
    <property type="term" value="F:DNA binding"/>
    <property type="evidence" value="ECO:0007669"/>
    <property type="project" value="UniProtKB-KW"/>
</dbReference>
<dbReference type="PROSITE" id="PS00036">
    <property type="entry name" value="BZIP_BASIC"/>
    <property type="match status" value="1"/>
</dbReference>
<name>A0ABC9GAP6_9POAL</name>
<keyword evidence="4" id="KW-0804">Transcription</keyword>
<dbReference type="Pfam" id="PF00170">
    <property type="entry name" value="bZIP_1"/>
    <property type="match status" value="1"/>
</dbReference>
<dbReference type="InterPro" id="IPR004827">
    <property type="entry name" value="bZIP"/>
</dbReference>
<dbReference type="PANTHER" id="PTHR46408">
    <property type="entry name" value="BASIC LEUCINE ZIPPER 63"/>
    <property type="match status" value="1"/>
</dbReference>
<dbReference type="InterPro" id="IPR045314">
    <property type="entry name" value="bZIP_plant_GBF1"/>
</dbReference>
<dbReference type="GO" id="GO:0005634">
    <property type="term" value="C:nucleus"/>
    <property type="evidence" value="ECO:0007669"/>
    <property type="project" value="UniProtKB-SubCell"/>
</dbReference>
<dbReference type="PROSITE" id="PS50217">
    <property type="entry name" value="BZIP"/>
    <property type="match status" value="1"/>
</dbReference>
<dbReference type="Gene3D" id="1.20.5.170">
    <property type="match status" value="1"/>
</dbReference>
<evidence type="ECO:0000256" key="7">
    <source>
        <dbReference type="SAM" id="MobiDB-lite"/>
    </source>
</evidence>
<reference evidence="9 10" key="2">
    <citation type="submission" date="2024-10" db="EMBL/GenBank/DDBJ databases">
        <authorList>
            <person name="Ryan C."/>
        </authorList>
    </citation>
    <scope>NUCLEOTIDE SEQUENCE [LARGE SCALE GENOMIC DNA]</scope>
</reference>
<evidence type="ECO:0000256" key="2">
    <source>
        <dbReference type="ARBA" id="ARBA00023015"/>
    </source>
</evidence>
<dbReference type="InterPro" id="IPR020983">
    <property type="entry name" value="Basic_leucine-zipper_C"/>
</dbReference>
<dbReference type="EMBL" id="OZ075118">
    <property type="protein sequence ID" value="CAL5091055.1"/>
    <property type="molecule type" value="Genomic_DNA"/>
</dbReference>
<comment type="subcellular location">
    <subcellularLocation>
        <location evidence="1">Nucleus</location>
    </subcellularLocation>
</comment>
<dbReference type="AlphaFoldDB" id="A0ABC9GAP6"/>
<accession>A0ABC9GAP6</accession>
<dbReference type="Proteomes" id="UP001497457">
    <property type="component" value="Chromosome 8b"/>
</dbReference>
<keyword evidence="5" id="KW-0539">Nucleus</keyword>
<evidence type="ECO:0000256" key="3">
    <source>
        <dbReference type="ARBA" id="ARBA00023125"/>
    </source>
</evidence>
<keyword evidence="6" id="KW-0175">Coiled coil</keyword>
<dbReference type="SUPFAM" id="SSF57959">
    <property type="entry name" value="Leucine zipper domain"/>
    <property type="match status" value="1"/>
</dbReference>
<sequence length="465" mass="51077">MKSNSVQPIDMDHHVFSMEDIPDQFWDLPPPPEQQPLVIPDGFMDGDANHGDGESGNIIDQNPTEWSFERLEEELLTDAAPPMENSSGLALHADPMVEGGLAMMAPAVSAVGDDPSEYNTILKRKLEEDLATVAMWRFVEICGSIIGAVSWLQKLTHSKYCLQTIWLQIVKNRETVLRLISKASSVVHPDNSQGSSNYIGGNKSPVQNKWFSGEGPINRVRNACIRATRLATCSSSRDPSPSDDDMDGEVEILGFKLPTEEKVRKRKESNRESARRSRYRKAAHLKEMEDQVAHLRVENSSLLRRLAALNQKYTDAKVDNRVLKADMETLRAKVKLAEDALMNRVTGTSSQPSRPVLAPANDDASGPILDNIIDYLMNETDATTNSDFMPPPATAHPMPPHAENPANNGTSNTMMINRVAAHHAVAVDLLQKSLGAMPASAAATPPEYSPSGVDETINMDTNSIH</sequence>
<dbReference type="Pfam" id="PF12498">
    <property type="entry name" value="bZIP_C"/>
    <property type="match status" value="1"/>
</dbReference>
<evidence type="ECO:0000259" key="8">
    <source>
        <dbReference type="PROSITE" id="PS50217"/>
    </source>
</evidence>
<evidence type="ECO:0000256" key="4">
    <source>
        <dbReference type="ARBA" id="ARBA00023163"/>
    </source>
</evidence>
<feature type="region of interest" description="Disordered" evidence="7">
    <location>
        <begin position="440"/>
        <end position="465"/>
    </location>
</feature>
<evidence type="ECO:0000256" key="1">
    <source>
        <dbReference type="ARBA" id="ARBA00004123"/>
    </source>
</evidence>
<feature type="compositionally biased region" description="Pro residues" evidence="7">
    <location>
        <begin position="389"/>
        <end position="402"/>
    </location>
</feature>
<keyword evidence="10" id="KW-1185">Reference proteome</keyword>
<feature type="domain" description="BZIP" evidence="8">
    <location>
        <begin position="260"/>
        <end position="323"/>
    </location>
</feature>
<feature type="coiled-coil region" evidence="6">
    <location>
        <begin position="285"/>
        <end position="340"/>
    </location>
</feature>
<dbReference type="PANTHER" id="PTHR46408:SF7">
    <property type="entry name" value="REGULATORY PROTEIN OPAQUE-2"/>
    <property type="match status" value="1"/>
</dbReference>